<dbReference type="EC" id="2.7.6.2" evidence="5"/>
<dbReference type="InterPro" id="IPR007373">
    <property type="entry name" value="Thiamin_PyroPKinase_B1-bd"/>
</dbReference>
<evidence type="ECO:0000256" key="4">
    <source>
        <dbReference type="ARBA" id="ARBA00022840"/>
    </source>
</evidence>
<dbReference type="OrthoDB" id="9804377at2"/>
<dbReference type="PANTHER" id="PTHR41299">
    <property type="entry name" value="THIAMINE PYROPHOSPHOKINASE"/>
    <property type="match status" value="1"/>
</dbReference>
<dbReference type="GO" id="GO:0009229">
    <property type="term" value="P:thiamine diphosphate biosynthetic process"/>
    <property type="evidence" value="ECO:0007669"/>
    <property type="project" value="InterPro"/>
</dbReference>
<dbReference type="SUPFAM" id="SSF63999">
    <property type="entry name" value="Thiamin pyrophosphokinase, catalytic domain"/>
    <property type="match status" value="1"/>
</dbReference>
<evidence type="ECO:0000256" key="3">
    <source>
        <dbReference type="ARBA" id="ARBA00022777"/>
    </source>
</evidence>
<dbReference type="GO" id="GO:0016301">
    <property type="term" value="F:kinase activity"/>
    <property type="evidence" value="ECO:0007669"/>
    <property type="project" value="UniProtKB-KW"/>
</dbReference>
<dbReference type="InterPro" id="IPR036759">
    <property type="entry name" value="TPK_catalytic_sf"/>
</dbReference>
<dbReference type="Pfam" id="PF04263">
    <property type="entry name" value="TPK_catalytic"/>
    <property type="match status" value="1"/>
</dbReference>
<dbReference type="EMBL" id="FORF01000003">
    <property type="protein sequence ID" value="SFI55687.1"/>
    <property type="molecule type" value="Genomic_DNA"/>
</dbReference>
<dbReference type="InterPro" id="IPR053149">
    <property type="entry name" value="TPK"/>
</dbReference>
<accession>A0A1I3J630</accession>
<dbReference type="NCBIfam" id="TIGR01378">
    <property type="entry name" value="thi_PPkinase"/>
    <property type="match status" value="1"/>
</dbReference>
<evidence type="ECO:0000256" key="1">
    <source>
        <dbReference type="ARBA" id="ARBA00022679"/>
    </source>
</evidence>
<dbReference type="SUPFAM" id="SSF63862">
    <property type="entry name" value="Thiamin pyrophosphokinase, substrate-binding domain"/>
    <property type="match status" value="1"/>
</dbReference>
<dbReference type="STRING" id="1121003.SAMN03080618_00810"/>
<gene>
    <name evidence="7" type="ORF">SAMN03080618_00810</name>
</gene>
<evidence type="ECO:0000313" key="8">
    <source>
        <dbReference type="Proteomes" id="UP000242763"/>
    </source>
</evidence>
<dbReference type="GO" id="GO:0004788">
    <property type="term" value="F:thiamine diphosphokinase activity"/>
    <property type="evidence" value="ECO:0007669"/>
    <property type="project" value="UniProtKB-UniRule"/>
</dbReference>
<reference evidence="8" key="1">
    <citation type="submission" date="2016-10" db="EMBL/GenBank/DDBJ databases">
        <authorList>
            <person name="Varghese N."/>
            <person name="Submissions S."/>
        </authorList>
    </citation>
    <scope>NUCLEOTIDE SEQUENCE [LARGE SCALE GENOMIC DNA]</scope>
    <source>
        <strain evidence="8">DSM 21857</strain>
    </source>
</reference>
<dbReference type="GO" id="GO:0005524">
    <property type="term" value="F:ATP binding"/>
    <property type="evidence" value="ECO:0007669"/>
    <property type="project" value="UniProtKB-KW"/>
</dbReference>
<organism evidence="7 8">
    <name type="scientific">Aquamicrobium aerolatum DSM 21857</name>
    <dbReference type="NCBI Taxonomy" id="1121003"/>
    <lineage>
        <taxon>Bacteria</taxon>
        <taxon>Pseudomonadati</taxon>
        <taxon>Pseudomonadota</taxon>
        <taxon>Alphaproteobacteria</taxon>
        <taxon>Hyphomicrobiales</taxon>
        <taxon>Phyllobacteriaceae</taxon>
        <taxon>Aerobium</taxon>
    </lineage>
</organism>
<dbReference type="InterPro" id="IPR036371">
    <property type="entry name" value="TPK_B1-bd_sf"/>
</dbReference>
<protein>
    <recommendedName>
        <fullName evidence="5">Thiamine diphosphokinase</fullName>
        <ecNumber evidence="5">2.7.6.2</ecNumber>
    </recommendedName>
</protein>
<keyword evidence="3 7" id="KW-0418">Kinase</keyword>
<dbReference type="GO" id="GO:0030975">
    <property type="term" value="F:thiamine binding"/>
    <property type="evidence" value="ECO:0007669"/>
    <property type="project" value="InterPro"/>
</dbReference>
<evidence type="ECO:0000256" key="5">
    <source>
        <dbReference type="NCBIfam" id="TIGR01378"/>
    </source>
</evidence>
<dbReference type="CDD" id="cd07995">
    <property type="entry name" value="TPK"/>
    <property type="match status" value="1"/>
</dbReference>
<evidence type="ECO:0000313" key="7">
    <source>
        <dbReference type="EMBL" id="SFI55687.1"/>
    </source>
</evidence>
<dbReference type="GO" id="GO:0006772">
    <property type="term" value="P:thiamine metabolic process"/>
    <property type="evidence" value="ECO:0007669"/>
    <property type="project" value="UniProtKB-UniRule"/>
</dbReference>
<dbReference type="AlphaFoldDB" id="A0A1I3J630"/>
<name>A0A1I3J630_9HYPH</name>
<keyword evidence="1" id="KW-0808">Transferase</keyword>
<keyword evidence="4" id="KW-0067">ATP-binding</keyword>
<dbReference type="SMART" id="SM00983">
    <property type="entry name" value="TPK_B1_binding"/>
    <property type="match status" value="1"/>
</dbReference>
<evidence type="ECO:0000256" key="2">
    <source>
        <dbReference type="ARBA" id="ARBA00022741"/>
    </source>
</evidence>
<dbReference type="InterPro" id="IPR007371">
    <property type="entry name" value="TPK_catalytic"/>
</dbReference>
<evidence type="ECO:0000259" key="6">
    <source>
        <dbReference type="SMART" id="SM00983"/>
    </source>
</evidence>
<keyword evidence="2" id="KW-0547">Nucleotide-binding</keyword>
<dbReference type="Pfam" id="PF04265">
    <property type="entry name" value="TPK_B1_binding"/>
    <property type="match status" value="1"/>
</dbReference>
<feature type="domain" description="Thiamin pyrophosphokinase thiamin-binding" evidence="6">
    <location>
        <begin position="134"/>
        <end position="203"/>
    </location>
</feature>
<dbReference type="Gene3D" id="3.40.50.10240">
    <property type="entry name" value="Thiamin pyrophosphokinase, catalytic domain"/>
    <property type="match status" value="1"/>
</dbReference>
<dbReference type="Proteomes" id="UP000242763">
    <property type="component" value="Unassembled WGS sequence"/>
</dbReference>
<dbReference type="InterPro" id="IPR006282">
    <property type="entry name" value="Thi_PPkinase"/>
</dbReference>
<proteinExistence type="predicted"/>
<dbReference type="RefSeq" id="WP_091518999.1">
    <property type="nucleotide sequence ID" value="NZ_FORF01000003.1"/>
</dbReference>
<sequence>MARFAILLGGDLTVTPRLSRQIDGARVIAADSGIRHAAALGVVPELWTGDFDSVDDGMRAAHARVPVELFPREKDQTDGEIAVDAALKRGATEILLVGAFGGARADHAFLHLTAGIRLAENGTDCLLTSGNQEGVPLLSGERKFDYDDRTMFSILPFSDLGGLTLAGAKWPLCARTVPFGSSLTLSNEVAGELAVRLESGRAMLVAHPVSSFRM</sequence>
<keyword evidence="8" id="KW-1185">Reference proteome</keyword>
<dbReference type="PANTHER" id="PTHR41299:SF1">
    <property type="entry name" value="THIAMINE PYROPHOSPHOKINASE"/>
    <property type="match status" value="1"/>
</dbReference>